<gene>
    <name evidence="3" type="ORF">G3T16_10410</name>
</gene>
<keyword evidence="4" id="KW-1185">Reference proteome</keyword>
<feature type="transmembrane region" description="Helical" evidence="1">
    <location>
        <begin position="43"/>
        <end position="65"/>
    </location>
</feature>
<evidence type="ECO:0000259" key="2">
    <source>
        <dbReference type="PROSITE" id="PS50109"/>
    </source>
</evidence>
<evidence type="ECO:0000256" key="1">
    <source>
        <dbReference type="SAM" id="Phobius"/>
    </source>
</evidence>
<dbReference type="GO" id="GO:0016020">
    <property type="term" value="C:membrane"/>
    <property type="evidence" value="ECO:0007669"/>
    <property type="project" value="InterPro"/>
</dbReference>
<dbReference type="PROSITE" id="PS50109">
    <property type="entry name" value="HIS_KIN"/>
    <property type="match status" value="1"/>
</dbReference>
<feature type="transmembrane region" description="Helical" evidence="1">
    <location>
        <begin position="12"/>
        <end position="31"/>
    </location>
</feature>
<keyword evidence="1" id="KW-0472">Membrane</keyword>
<protein>
    <submittedName>
        <fullName evidence="3">Sensor histidine kinase</fullName>
    </submittedName>
</protein>
<dbReference type="InterPro" id="IPR050640">
    <property type="entry name" value="Bact_2-comp_sensor_kinase"/>
</dbReference>
<evidence type="ECO:0000313" key="3">
    <source>
        <dbReference type="EMBL" id="QIB65767.1"/>
    </source>
</evidence>
<dbReference type="Pfam" id="PF06580">
    <property type="entry name" value="His_kinase"/>
    <property type="match status" value="1"/>
</dbReference>
<dbReference type="PANTHER" id="PTHR34220:SF9">
    <property type="entry name" value="SIGNAL TRANSDUCTION HISTIDINE KINASE INTERNAL REGION DOMAIN-CONTAINING PROTEIN"/>
    <property type="match status" value="1"/>
</dbReference>
<evidence type="ECO:0000313" key="4">
    <source>
        <dbReference type="Proteomes" id="UP000477680"/>
    </source>
</evidence>
<dbReference type="Pfam" id="PF02518">
    <property type="entry name" value="HATPase_c"/>
    <property type="match status" value="1"/>
</dbReference>
<name>A0A6C0U451_9GAMM</name>
<dbReference type="AlphaFoldDB" id="A0A6C0U451"/>
<keyword evidence="3" id="KW-0808">Transferase</keyword>
<sequence length="365" mass="41579">MQIQDLLQDKRYLFWILQLAGWSGWGMSYYLGVVVWGQAPPNYGWYLPLVSLIGMILTLGLRALYRHTWNLGLLRQISAILAGSYLAALVWMACRSSIFGNMFPEVRKASSKIDLPWYSYFEGTISAFWVLLVWSALYFGIKYYLLMQEEKQRSLKALSMAHEAQLKMLRYQLNPHFLFNTLNAISTLILDHNTSLANTMVSRLSRFLRHSLDSDPMQKVTVEEEVDALKLYLDIEKVRFEERLQLHFNIEEQAKKLLLPSLLLQPLVENSIKYAIANALHGGSIAISAAVEAEELVLTVADDGPGLDLRNGRSPKGGGVGLMNIRERLRELYGNRQSFRLTATEPHGLTTTIRLPLEREESPSQ</sequence>
<dbReference type="GO" id="GO:0000155">
    <property type="term" value="F:phosphorelay sensor kinase activity"/>
    <property type="evidence" value="ECO:0007669"/>
    <property type="project" value="InterPro"/>
</dbReference>
<dbReference type="EMBL" id="CP048711">
    <property type="protein sequence ID" value="QIB65767.1"/>
    <property type="molecule type" value="Genomic_DNA"/>
</dbReference>
<dbReference type="InterPro" id="IPR036890">
    <property type="entry name" value="HATPase_C_sf"/>
</dbReference>
<accession>A0A6C0U451</accession>
<dbReference type="InterPro" id="IPR010559">
    <property type="entry name" value="Sig_transdc_His_kin_internal"/>
</dbReference>
<keyword evidence="1" id="KW-1133">Transmembrane helix</keyword>
<dbReference type="KEGG" id="kim:G3T16_10410"/>
<feature type="domain" description="Histidine kinase" evidence="2">
    <location>
        <begin position="159"/>
        <end position="359"/>
    </location>
</feature>
<keyword evidence="3" id="KW-0418">Kinase</keyword>
<dbReference type="SMART" id="SM00387">
    <property type="entry name" value="HATPase_c"/>
    <property type="match status" value="1"/>
</dbReference>
<proteinExistence type="predicted"/>
<feature type="transmembrane region" description="Helical" evidence="1">
    <location>
        <begin position="118"/>
        <end position="146"/>
    </location>
</feature>
<keyword evidence="1" id="KW-0812">Transmembrane</keyword>
<dbReference type="Proteomes" id="UP000477680">
    <property type="component" value="Chromosome"/>
</dbReference>
<feature type="transmembrane region" description="Helical" evidence="1">
    <location>
        <begin position="77"/>
        <end position="98"/>
    </location>
</feature>
<reference evidence="3 4" key="1">
    <citation type="submission" date="2020-02" db="EMBL/GenBank/DDBJ databases">
        <title>Genome sequencing for Kineobactrum sp. M2.</title>
        <authorList>
            <person name="Park S.-J."/>
        </authorList>
    </citation>
    <scope>NUCLEOTIDE SEQUENCE [LARGE SCALE GENOMIC DNA]</scope>
    <source>
        <strain evidence="3 4">M2</strain>
    </source>
</reference>
<dbReference type="Gene3D" id="3.30.565.10">
    <property type="entry name" value="Histidine kinase-like ATPase, C-terminal domain"/>
    <property type="match status" value="1"/>
</dbReference>
<dbReference type="InterPro" id="IPR005467">
    <property type="entry name" value="His_kinase_dom"/>
</dbReference>
<dbReference type="InterPro" id="IPR003594">
    <property type="entry name" value="HATPase_dom"/>
</dbReference>
<organism evidence="3 4">
    <name type="scientific">Kineobactrum salinum</name>
    <dbReference type="NCBI Taxonomy" id="2708301"/>
    <lineage>
        <taxon>Bacteria</taxon>
        <taxon>Pseudomonadati</taxon>
        <taxon>Pseudomonadota</taxon>
        <taxon>Gammaproteobacteria</taxon>
        <taxon>Cellvibrionales</taxon>
        <taxon>Halieaceae</taxon>
        <taxon>Kineobactrum</taxon>
    </lineage>
</organism>
<dbReference type="RefSeq" id="WP_163495176.1">
    <property type="nucleotide sequence ID" value="NZ_CP048711.1"/>
</dbReference>
<dbReference type="PANTHER" id="PTHR34220">
    <property type="entry name" value="SENSOR HISTIDINE KINASE YPDA"/>
    <property type="match status" value="1"/>
</dbReference>
<dbReference type="SUPFAM" id="SSF55874">
    <property type="entry name" value="ATPase domain of HSP90 chaperone/DNA topoisomerase II/histidine kinase"/>
    <property type="match status" value="1"/>
</dbReference>